<dbReference type="Pfam" id="PF00337">
    <property type="entry name" value="Gal-bind_lectin"/>
    <property type="match status" value="1"/>
</dbReference>
<reference evidence="4" key="1">
    <citation type="submission" date="2020-09" db="EMBL/GenBank/DDBJ databases">
        <authorList>
            <person name="Kikuchi T."/>
        </authorList>
    </citation>
    <scope>NUCLEOTIDE SEQUENCE</scope>
    <source>
        <strain evidence="4">SH1</strain>
    </source>
</reference>
<comment type="caution">
    <text evidence="4">The sequence shown here is derived from an EMBL/GenBank/DDBJ whole genome shotgun (WGS) entry which is preliminary data.</text>
</comment>
<feature type="domain" description="Galectin" evidence="3">
    <location>
        <begin position="71"/>
        <end position="197"/>
    </location>
</feature>
<dbReference type="SMART" id="SM00908">
    <property type="entry name" value="Gal-bind_lectin"/>
    <property type="match status" value="1"/>
</dbReference>
<dbReference type="GO" id="GO:0030246">
    <property type="term" value="F:carbohydrate binding"/>
    <property type="evidence" value="ECO:0007669"/>
    <property type="project" value="UniProtKB-UniRule"/>
</dbReference>
<dbReference type="OrthoDB" id="6251307at2759"/>
<evidence type="ECO:0000256" key="1">
    <source>
        <dbReference type="ARBA" id="ARBA00022734"/>
    </source>
</evidence>
<organism evidence="4 5">
    <name type="scientific">Bursaphelenchus okinawaensis</name>
    <dbReference type="NCBI Taxonomy" id="465554"/>
    <lineage>
        <taxon>Eukaryota</taxon>
        <taxon>Metazoa</taxon>
        <taxon>Ecdysozoa</taxon>
        <taxon>Nematoda</taxon>
        <taxon>Chromadorea</taxon>
        <taxon>Rhabditida</taxon>
        <taxon>Tylenchina</taxon>
        <taxon>Tylenchomorpha</taxon>
        <taxon>Aphelenchoidea</taxon>
        <taxon>Aphelenchoididae</taxon>
        <taxon>Bursaphelenchus</taxon>
    </lineage>
</organism>
<dbReference type="EMBL" id="CAJFDH010000001">
    <property type="protein sequence ID" value="CAD5207229.1"/>
    <property type="molecule type" value="Genomic_DNA"/>
</dbReference>
<sequence>MVSGGIGGGANVNSGIGGRAGIGGEIGGGAGIRSGIGSGGAVGGMAIGQFGIGGANSLNDNVQRGIYNINTPSSIPVQFHNANPLRVVVVPTDDWCTINLRQGADIALHFNLRFGQGQCVRNHRVGDSWGEEERTGGFPFERDQIYTIEFIPKVNDNTVEVFVNAQYYVDFRLRSNIEEIDNIEFEAGFKVHSVQAFVQ</sequence>
<protein>
    <recommendedName>
        <fullName evidence="2">Galectin</fullName>
    </recommendedName>
</protein>
<accession>A0A811JVE2</accession>
<name>A0A811JVE2_9BILA</name>
<evidence type="ECO:0000313" key="5">
    <source>
        <dbReference type="Proteomes" id="UP000614601"/>
    </source>
</evidence>
<proteinExistence type="predicted"/>
<dbReference type="PANTHER" id="PTHR11346:SF147">
    <property type="entry name" value="GALECTIN"/>
    <property type="match status" value="1"/>
</dbReference>
<dbReference type="Proteomes" id="UP000614601">
    <property type="component" value="Unassembled WGS sequence"/>
</dbReference>
<dbReference type="SMART" id="SM00276">
    <property type="entry name" value="GLECT"/>
    <property type="match status" value="1"/>
</dbReference>
<dbReference type="EMBL" id="CAJFCW020000001">
    <property type="protein sequence ID" value="CAG9084855.1"/>
    <property type="molecule type" value="Genomic_DNA"/>
</dbReference>
<dbReference type="InterPro" id="IPR001079">
    <property type="entry name" value="Galectin_CRD"/>
</dbReference>
<keyword evidence="1 2" id="KW-0430">Lectin</keyword>
<dbReference type="PANTHER" id="PTHR11346">
    <property type="entry name" value="GALECTIN"/>
    <property type="match status" value="1"/>
</dbReference>
<evidence type="ECO:0000313" key="4">
    <source>
        <dbReference type="EMBL" id="CAD5207229.1"/>
    </source>
</evidence>
<keyword evidence="5" id="KW-1185">Reference proteome</keyword>
<evidence type="ECO:0000259" key="3">
    <source>
        <dbReference type="PROSITE" id="PS51304"/>
    </source>
</evidence>
<dbReference type="PROSITE" id="PS51304">
    <property type="entry name" value="GALECTIN"/>
    <property type="match status" value="1"/>
</dbReference>
<gene>
    <name evidence="4" type="ORF">BOKJ2_LOCUS1913</name>
</gene>
<dbReference type="InterPro" id="IPR013320">
    <property type="entry name" value="ConA-like_dom_sf"/>
</dbReference>
<evidence type="ECO:0000256" key="2">
    <source>
        <dbReference type="RuleBase" id="RU102079"/>
    </source>
</evidence>
<dbReference type="AlphaFoldDB" id="A0A811JVE2"/>
<dbReference type="CDD" id="cd00070">
    <property type="entry name" value="GLECT"/>
    <property type="match status" value="1"/>
</dbReference>
<dbReference type="Gene3D" id="2.60.120.200">
    <property type="match status" value="1"/>
</dbReference>
<dbReference type="Proteomes" id="UP000783686">
    <property type="component" value="Unassembled WGS sequence"/>
</dbReference>
<dbReference type="InterPro" id="IPR044156">
    <property type="entry name" value="Galectin-like"/>
</dbReference>
<dbReference type="SUPFAM" id="SSF49899">
    <property type="entry name" value="Concanavalin A-like lectins/glucanases"/>
    <property type="match status" value="1"/>
</dbReference>